<gene>
    <name evidence="2" type="ordered locus">Hqrw_3690</name>
</gene>
<dbReference type="GeneID" id="12448538"/>
<dbReference type="HOGENOM" id="CLU_071225_0_0_2"/>
<proteinExistence type="predicted"/>
<dbReference type="RefSeq" id="WP_014556801.1">
    <property type="nucleotide sequence ID" value="NC_017459.1"/>
</dbReference>
<keyword evidence="1" id="KW-0812">Transmembrane</keyword>
<protein>
    <submittedName>
        <fullName evidence="2">Uncharacterized protein</fullName>
    </submittedName>
</protein>
<sequence length="265" mass="28870">MLDSLSNYSKYIATVVGILFVVFCAVTAIVTPTSAVAVDTADMVRDERVGTQHTVSVTLTDLYEEPPLESWTLTGSTALVDVTWTIIQYDQTGAQIDQQSYDGQRLTGTRIAAVDGTNRVSVRVAGTIPRIESFSYDPKQSFRVVSLTQTRTGGSSSVIDIWTATHSTEQSASAREELTTARETVSTVDSDRAKQTIQNAIDAYNGGEFALATRLASEAEEAAKQAQQSNQMFQYVLYALSGIVVIGGASGIVYWRRQQRTEDKL</sequence>
<dbReference type="Proteomes" id="UP000007954">
    <property type="component" value="Chromosome"/>
</dbReference>
<keyword evidence="1" id="KW-1133">Transmembrane helix</keyword>
<evidence type="ECO:0000313" key="2">
    <source>
        <dbReference type="EMBL" id="CCC41431.1"/>
    </source>
</evidence>
<dbReference type="AlphaFoldDB" id="G0LMW1"/>
<keyword evidence="1" id="KW-0472">Membrane</keyword>
<feature type="transmembrane region" description="Helical" evidence="1">
    <location>
        <begin position="12"/>
        <end position="30"/>
    </location>
</feature>
<dbReference type="EMBL" id="FR746099">
    <property type="protein sequence ID" value="CCC41431.1"/>
    <property type="molecule type" value="Genomic_DNA"/>
</dbReference>
<evidence type="ECO:0000256" key="1">
    <source>
        <dbReference type="SAM" id="Phobius"/>
    </source>
</evidence>
<accession>G0LMW1</accession>
<name>G0LMW1_HALWC</name>
<organism evidence="2 3">
    <name type="scientific">Haloquadratum walsbyi (strain DSM 16854 / JCM 12705 / C23)</name>
    <dbReference type="NCBI Taxonomy" id="768065"/>
    <lineage>
        <taxon>Archaea</taxon>
        <taxon>Methanobacteriati</taxon>
        <taxon>Methanobacteriota</taxon>
        <taxon>Stenosarchaea group</taxon>
        <taxon>Halobacteria</taxon>
        <taxon>Halobacteriales</taxon>
        <taxon>Haloferacaceae</taxon>
        <taxon>Haloquadratum</taxon>
    </lineage>
</organism>
<feature type="transmembrane region" description="Helical" evidence="1">
    <location>
        <begin position="235"/>
        <end position="255"/>
    </location>
</feature>
<evidence type="ECO:0000313" key="3">
    <source>
        <dbReference type="Proteomes" id="UP000007954"/>
    </source>
</evidence>
<reference evidence="2 3" key="1">
    <citation type="journal article" date="2011" name="PLoS ONE">
        <title>Haloquadratum walsbyi: limited diversity in a global pond.</title>
        <authorList>
            <person name="Dyall-Smith M."/>
            <person name="Pfeiffer F."/>
            <person name="Klee K."/>
            <person name="Palm P."/>
            <person name="Gross K."/>
            <person name="Schuster S.C."/>
            <person name="Rampp M."/>
            <person name="Oesterhelt D."/>
        </authorList>
    </citation>
    <scope>NUCLEOTIDE SEQUENCE [LARGE SCALE GENOMIC DNA]</scope>
    <source>
        <strain evidence="3">DSM 16854 / JCM 12705 / C23</strain>
    </source>
</reference>
<dbReference type="KEGG" id="hwc:Hqrw_3690"/>
<dbReference type="OrthoDB" id="342245at2157"/>